<dbReference type="HAMAP" id="MF_00028">
    <property type="entry name" value="CobQ"/>
    <property type="match status" value="1"/>
</dbReference>
<dbReference type="GO" id="GO:0015420">
    <property type="term" value="F:ABC-type vitamin B12 transporter activity"/>
    <property type="evidence" value="ECO:0007669"/>
    <property type="project" value="UniProtKB-UniRule"/>
</dbReference>
<evidence type="ECO:0000259" key="9">
    <source>
        <dbReference type="Pfam" id="PF07685"/>
    </source>
</evidence>
<evidence type="ECO:0000256" key="5">
    <source>
        <dbReference type="ARBA" id="ARBA00022962"/>
    </source>
</evidence>
<dbReference type="SUPFAM" id="SSF52540">
    <property type="entry name" value="P-loop containing nucleoside triphosphate hydrolases"/>
    <property type="match status" value="1"/>
</dbReference>
<evidence type="ECO:0000256" key="3">
    <source>
        <dbReference type="ARBA" id="ARBA00019833"/>
    </source>
</evidence>
<dbReference type="PANTHER" id="PTHR21343">
    <property type="entry name" value="DETHIOBIOTIN SYNTHETASE"/>
    <property type="match status" value="1"/>
</dbReference>
<dbReference type="NCBIfam" id="NF001989">
    <property type="entry name" value="PRK00784.1"/>
    <property type="match status" value="1"/>
</dbReference>
<dbReference type="InterPro" id="IPR027417">
    <property type="entry name" value="P-loop_NTPase"/>
</dbReference>
<dbReference type="PROSITE" id="PS51274">
    <property type="entry name" value="GATASE_COBBQ"/>
    <property type="match status" value="1"/>
</dbReference>
<dbReference type="STRING" id="980561.A1359_01755"/>
<sequence length="505" mass="54718">MTPKALMVQGTTSDAGKSTLVTALCRHYHRQGVSVAPFKPQNMALNSAVTLDGGEIGRAQAVQAAACGLPAHSDMNPVLLKPNTDTTAQVIIHGQVLQNQSAVQYHDYKKVAKQAVLESWQRLTARYQTVIVEGAGSPAEINLRAGDIANMGFAEAVDCPVILIADIDRGGVFAHIVGTLALLSASEQQRVIGFVINRFRGDIALLQPGLDWLESETGKPVLAVLPYLHDLYLEAEDALCSRHAVSSSKTAFTIVVPHLPSFSNHTDFDPLQLHPGVQVVFAKSPEHIDGADLVILPGSKSVRSDLARLKQQGWESFIHRHLRYGGKLLGICGGFQMLGSAIHDPHGLEGEPGSAEGLNLLTFETTLQTHKRLRQMSGFFAHQSVPVAGYEIHMGISQGPALNRPLFNLASEDDGAISLDNQVAGSYLHGLFDVPAACDALLNWAGYQQQHAVDFNALRESGIDRITDSWAEHCDFAKLDQALRQFYRQSDERTALSTALNDFSS</sequence>
<protein>
    <recommendedName>
        <fullName evidence="3 7">Cobyric acid synthase</fullName>
    </recommendedName>
</protein>
<evidence type="ECO:0000256" key="2">
    <source>
        <dbReference type="ARBA" id="ARBA00006205"/>
    </source>
</evidence>
<dbReference type="InterPro" id="IPR029062">
    <property type="entry name" value="Class_I_gatase-like"/>
</dbReference>
<evidence type="ECO:0000259" key="8">
    <source>
        <dbReference type="Pfam" id="PF01656"/>
    </source>
</evidence>
<dbReference type="RefSeq" id="WP_066986547.1">
    <property type="nucleotide sequence ID" value="NZ_LUUI01000149.1"/>
</dbReference>
<dbReference type="InterPro" id="IPR002586">
    <property type="entry name" value="CobQ/CobB/MinD/ParA_Nub-bd_dom"/>
</dbReference>
<dbReference type="OrthoDB" id="9808302at2"/>
<dbReference type="InterPro" id="IPR047045">
    <property type="entry name" value="CobQ_N"/>
</dbReference>
<dbReference type="Pfam" id="PF07685">
    <property type="entry name" value="GATase_3"/>
    <property type="match status" value="1"/>
</dbReference>
<evidence type="ECO:0000256" key="7">
    <source>
        <dbReference type="HAMAP-Rule" id="MF_00028"/>
    </source>
</evidence>
<dbReference type="SUPFAM" id="SSF52317">
    <property type="entry name" value="Class I glutamine amidotransferase-like"/>
    <property type="match status" value="1"/>
</dbReference>
<dbReference type="InterPro" id="IPR011698">
    <property type="entry name" value="GATase_3"/>
</dbReference>
<keyword evidence="5 7" id="KW-0315">Glutamine amidotransferase</keyword>
<comment type="similarity">
    <text evidence="2 7">Belongs to the CobB/CobQ family. CobQ subfamily.</text>
</comment>
<dbReference type="NCBIfam" id="TIGR00313">
    <property type="entry name" value="cobQ"/>
    <property type="match status" value="1"/>
</dbReference>
<feature type="domain" description="CobB/CobQ-like glutamine amidotransferase" evidence="9">
    <location>
        <begin position="253"/>
        <end position="433"/>
    </location>
</feature>
<dbReference type="Gene3D" id="3.40.50.300">
    <property type="entry name" value="P-loop containing nucleotide triphosphate hydrolases"/>
    <property type="match status" value="1"/>
</dbReference>
<name>A0A177MYK0_9GAMM</name>
<dbReference type="AlphaFoldDB" id="A0A177MYK0"/>
<comment type="pathway">
    <text evidence="1 7">Cofactor biosynthesis; adenosylcobalamin biosynthesis.</text>
</comment>
<dbReference type="InterPro" id="IPR033949">
    <property type="entry name" value="CobQ_GATase1"/>
</dbReference>
<dbReference type="GO" id="GO:0003824">
    <property type="term" value="F:catalytic activity"/>
    <property type="evidence" value="ECO:0007669"/>
    <property type="project" value="InterPro"/>
</dbReference>
<proteinExistence type="inferred from homology"/>
<evidence type="ECO:0000256" key="6">
    <source>
        <dbReference type="ARBA" id="ARBA00025166"/>
    </source>
</evidence>
<feature type="domain" description="CobQ/CobB/MinD/ParA nucleotide binding" evidence="8">
    <location>
        <begin position="6"/>
        <end position="232"/>
    </location>
</feature>
<evidence type="ECO:0000256" key="1">
    <source>
        <dbReference type="ARBA" id="ARBA00004953"/>
    </source>
</evidence>
<dbReference type="InterPro" id="IPR004459">
    <property type="entry name" value="CobQ_synth"/>
</dbReference>
<feature type="active site" evidence="7">
    <location>
        <position position="429"/>
    </location>
</feature>
<dbReference type="Proteomes" id="UP000078476">
    <property type="component" value="Unassembled WGS sequence"/>
</dbReference>
<dbReference type="PANTHER" id="PTHR21343:SF1">
    <property type="entry name" value="COBYRIC ACID SYNTHASE"/>
    <property type="match status" value="1"/>
</dbReference>
<evidence type="ECO:0000256" key="4">
    <source>
        <dbReference type="ARBA" id="ARBA00022573"/>
    </source>
</evidence>
<dbReference type="UniPathway" id="UPA00148"/>
<keyword evidence="11" id="KW-1185">Reference proteome</keyword>
<dbReference type="Pfam" id="PF01656">
    <property type="entry name" value="CbiA"/>
    <property type="match status" value="1"/>
</dbReference>
<evidence type="ECO:0000313" key="11">
    <source>
        <dbReference type="Proteomes" id="UP000078476"/>
    </source>
</evidence>
<dbReference type="EMBL" id="LUUI01000149">
    <property type="protein sequence ID" value="OAI10788.1"/>
    <property type="molecule type" value="Genomic_DNA"/>
</dbReference>
<evidence type="ECO:0000313" key="10">
    <source>
        <dbReference type="EMBL" id="OAI10788.1"/>
    </source>
</evidence>
<reference evidence="10 11" key="1">
    <citation type="submission" date="2016-03" db="EMBL/GenBank/DDBJ databases">
        <authorList>
            <person name="Ploux O."/>
        </authorList>
    </citation>
    <scope>NUCLEOTIDE SEQUENCE [LARGE SCALE GENOMIC DNA]</scope>
    <source>
        <strain evidence="10 11">R-45370</strain>
    </source>
</reference>
<feature type="active site" description="Nucleophile" evidence="7">
    <location>
        <position position="332"/>
    </location>
</feature>
<dbReference type="GO" id="GO:0009236">
    <property type="term" value="P:cobalamin biosynthetic process"/>
    <property type="evidence" value="ECO:0007669"/>
    <property type="project" value="UniProtKB-UniRule"/>
</dbReference>
<accession>A0A177MYK0</accession>
<comment type="caution">
    <text evidence="10">The sequence shown here is derived from an EMBL/GenBank/DDBJ whole genome shotgun (WGS) entry which is preliminary data.</text>
</comment>
<organism evidence="10 11">
    <name type="scientific">Methylomonas lenta</name>
    <dbReference type="NCBI Taxonomy" id="980561"/>
    <lineage>
        <taxon>Bacteria</taxon>
        <taxon>Pseudomonadati</taxon>
        <taxon>Pseudomonadota</taxon>
        <taxon>Gammaproteobacteria</taxon>
        <taxon>Methylococcales</taxon>
        <taxon>Methylococcaceae</taxon>
        <taxon>Methylomonas</taxon>
    </lineage>
</organism>
<dbReference type="CDD" id="cd01750">
    <property type="entry name" value="GATase1_CobQ"/>
    <property type="match status" value="1"/>
</dbReference>
<dbReference type="Gene3D" id="3.40.50.880">
    <property type="match status" value="1"/>
</dbReference>
<keyword evidence="4 7" id="KW-0169">Cobalamin biosynthesis</keyword>
<comment type="function">
    <text evidence="6 7">Catalyzes amidations at positions B, D, E, and G on adenosylcobyrinic A,C-diamide. NH(2) groups are provided by glutamine, and one molecule of ATP is hydrogenolyzed for each amidation.</text>
</comment>
<gene>
    <name evidence="7" type="primary">cobQ</name>
    <name evidence="10" type="ORF">A1359_01755</name>
</gene>
<dbReference type="CDD" id="cd05389">
    <property type="entry name" value="CobQ_N"/>
    <property type="match status" value="1"/>
</dbReference>